<feature type="domain" description="NAD-dependent epimerase/dehydratase" evidence="1">
    <location>
        <begin position="7"/>
        <end position="215"/>
    </location>
</feature>
<dbReference type="FunCoup" id="A0A1B1AN81">
    <property type="interactions" value="87"/>
</dbReference>
<dbReference type="OrthoDB" id="9776313at2"/>
<organism evidence="2 3">
    <name type="scientific">Candidatus Viadribacter manganicus</name>
    <dbReference type="NCBI Taxonomy" id="1759059"/>
    <lineage>
        <taxon>Bacteria</taxon>
        <taxon>Pseudomonadati</taxon>
        <taxon>Pseudomonadota</taxon>
        <taxon>Alphaproteobacteria</taxon>
        <taxon>Hyphomonadales</taxon>
        <taxon>Hyphomonadaceae</taxon>
        <taxon>Candidatus Viadribacter</taxon>
    </lineage>
</organism>
<proteinExistence type="predicted"/>
<dbReference type="KEGG" id="cbot:ATE48_06275"/>
<dbReference type="InParanoid" id="A0A1B1AN81"/>
<name>A0A1B1AN81_9PROT</name>
<dbReference type="RefSeq" id="WP_066774657.1">
    <property type="nucleotide sequence ID" value="NZ_CP013244.1"/>
</dbReference>
<dbReference type="FunFam" id="3.40.50.720:FF:000702">
    <property type="entry name" value="NADH dehydrogenase (Ubiquinone)"/>
    <property type="match status" value="1"/>
</dbReference>
<dbReference type="PANTHER" id="PTHR12126">
    <property type="entry name" value="NADH-UBIQUINONE OXIDOREDUCTASE 39 KDA SUBUNIT-RELATED"/>
    <property type="match status" value="1"/>
</dbReference>
<dbReference type="EMBL" id="CP013244">
    <property type="protein sequence ID" value="ANP47970.1"/>
    <property type="molecule type" value="Genomic_DNA"/>
</dbReference>
<dbReference type="Pfam" id="PF01370">
    <property type="entry name" value="Epimerase"/>
    <property type="match status" value="1"/>
</dbReference>
<gene>
    <name evidence="2" type="ORF">ATE48_06275</name>
</gene>
<dbReference type="CDD" id="cd05271">
    <property type="entry name" value="NDUFA9_like_SDR_a"/>
    <property type="match status" value="1"/>
</dbReference>
<dbReference type="SUPFAM" id="SSF51735">
    <property type="entry name" value="NAD(P)-binding Rossmann-fold domains"/>
    <property type="match status" value="1"/>
</dbReference>
<dbReference type="Proteomes" id="UP000092498">
    <property type="component" value="Chromosome"/>
</dbReference>
<evidence type="ECO:0000313" key="3">
    <source>
        <dbReference type="Proteomes" id="UP000092498"/>
    </source>
</evidence>
<dbReference type="PANTHER" id="PTHR12126:SF11">
    <property type="entry name" value="NADH DEHYDROGENASE [UBIQUINONE] 1 ALPHA SUBCOMPLEX SUBUNIT 9, MITOCHONDRIAL"/>
    <property type="match status" value="1"/>
</dbReference>
<protein>
    <submittedName>
        <fullName evidence="2">3-beta hydroxysteroid dehydrogenase</fullName>
    </submittedName>
</protein>
<dbReference type="STRING" id="1759059.ATE48_06275"/>
<dbReference type="Gene3D" id="3.40.50.720">
    <property type="entry name" value="NAD(P)-binding Rossmann-like Domain"/>
    <property type="match status" value="1"/>
</dbReference>
<dbReference type="GO" id="GO:0044877">
    <property type="term" value="F:protein-containing complex binding"/>
    <property type="evidence" value="ECO:0007669"/>
    <property type="project" value="TreeGrafter"/>
</dbReference>
<reference evidence="2 3" key="1">
    <citation type="submission" date="2015-11" db="EMBL/GenBank/DDBJ databases">
        <title>Whole-Genome Sequence of Candidatus Oderbacter manganicum from the National Park Lower Oder Valley, Germany.</title>
        <authorList>
            <person name="Braun B."/>
            <person name="Liere K."/>
            <person name="Szewzyk U."/>
        </authorList>
    </citation>
    <scope>NUCLEOTIDE SEQUENCE [LARGE SCALE GENOMIC DNA]</scope>
    <source>
        <strain evidence="2 3">OTSz_A_272</strain>
    </source>
</reference>
<dbReference type="InterPro" id="IPR001509">
    <property type="entry name" value="Epimerase_deHydtase"/>
</dbReference>
<dbReference type="AlphaFoldDB" id="A0A1B1AN81"/>
<evidence type="ECO:0000259" key="1">
    <source>
        <dbReference type="Pfam" id="PF01370"/>
    </source>
</evidence>
<sequence length="326" mass="35472">MSAGDLVVVFGGSGFIGKQVVRALAKRGYRVRIAMRRPHLGAELRVMGDVGQVQLVQANVRFPQSIDAALEDADAVVNLVAVMYESGKQNFETLHVEAAQAIGEAAARRGIKRIVHMSALGAAPKGARYARTKYRGERAVLEAASTATILRPSIVFGPEDSFFNRFAEMATMMPVLPSIGGGKSKFQPIFVGDVADAVVEAVSRPEAQGRIYELGGPNIYTFKQLLQFITAEIDRPRTLAPLPFFLAHPMGLLLNWIFALIPFANPPLTGDQVTLLRRDNVVGADPNARTIADLGVSPLESVEAIVPSYLWRFRPYGQFQTKQNPA</sequence>
<evidence type="ECO:0000313" key="2">
    <source>
        <dbReference type="EMBL" id="ANP47970.1"/>
    </source>
</evidence>
<dbReference type="InterPro" id="IPR036291">
    <property type="entry name" value="NAD(P)-bd_dom_sf"/>
</dbReference>
<dbReference type="InterPro" id="IPR051207">
    <property type="entry name" value="ComplexI_NDUFA9_subunit"/>
</dbReference>
<accession>A0A1B1AN81</accession>
<keyword evidence="3" id="KW-1185">Reference proteome</keyword>